<dbReference type="RefSeq" id="WP_184868159.1">
    <property type="nucleotide sequence ID" value="NZ_BAAAWY010000016.1"/>
</dbReference>
<protein>
    <recommendedName>
        <fullName evidence="2">CBM2 domain-containing protein</fullName>
    </recommendedName>
</protein>
<dbReference type="InterPro" id="IPR012291">
    <property type="entry name" value="CBM2_carb-bd_dom_sf"/>
</dbReference>
<dbReference type="GO" id="GO:0004553">
    <property type="term" value="F:hydrolase activity, hydrolyzing O-glycosyl compounds"/>
    <property type="evidence" value="ECO:0007669"/>
    <property type="project" value="InterPro"/>
</dbReference>
<dbReference type="EMBL" id="JACHIR010000001">
    <property type="protein sequence ID" value="MBB5896517.1"/>
    <property type="molecule type" value="Genomic_DNA"/>
</dbReference>
<dbReference type="SUPFAM" id="SSF49899">
    <property type="entry name" value="Concanavalin A-like lectins/glucanases"/>
    <property type="match status" value="1"/>
</dbReference>
<evidence type="ECO:0000313" key="3">
    <source>
        <dbReference type="EMBL" id="MBB5896517.1"/>
    </source>
</evidence>
<dbReference type="PROSITE" id="PS51173">
    <property type="entry name" value="CBM2"/>
    <property type="match status" value="1"/>
</dbReference>
<dbReference type="Gene3D" id="2.60.40.290">
    <property type="match status" value="1"/>
</dbReference>
<accession>A0A7W9KPY9</accession>
<organism evidence="3 4">
    <name type="scientific">Kutzneria kofuensis</name>
    <dbReference type="NCBI Taxonomy" id="103725"/>
    <lineage>
        <taxon>Bacteria</taxon>
        <taxon>Bacillati</taxon>
        <taxon>Actinomycetota</taxon>
        <taxon>Actinomycetes</taxon>
        <taxon>Pseudonocardiales</taxon>
        <taxon>Pseudonocardiaceae</taxon>
        <taxon>Kutzneria</taxon>
    </lineage>
</organism>
<dbReference type="InterPro" id="IPR013320">
    <property type="entry name" value="ConA-like_dom_sf"/>
</dbReference>
<dbReference type="InterPro" id="IPR048955">
    <property type="entry name" value="Cip1-like_core"/>
</dbReference>
<feature type="region of interest" description="Disordered" evidence="1">
    <location>
        <begin position="147"/>
        <end position="166"/>
    </location>
</feature>
<dbReference type="Gene3D" id="2.60.120.200">
    <property type="match status" value="1"/>
</dbReference>
<dbReference type="AlphaFoldDB" id="A0A7W9KPY9"/>
<name>A0A7W9KPY9_9PSEU</name>
<reference evidence="3 4" key="1">
    <citation type="submission" date="2020-08" db="EMBL/GenBank/DDBJ databases">
        <title>Sequencing the genomes of 1000 actinobacteria strains.</title>
        <authorList>
            <person name="Klenk H.-P."/>
        </authorList>
    </citation>
    <scope>NUCLEOTIDE SEQUENCE [LARGE SCALE GENOMIC DNA]</scope>
    <source>
        <strain evidence="3 4">DSM 43851</strain>
    </source>
</reference>
<dbReference type="GO" id="GO:0005975">
    <property type="term" value="P:carbohydrate metabolic process"/>
    <property type="evidence" value="ECO:0007669"/>
    <property type="project" value="InterPro"/>
</dbReference>
<dbReference type="Pfam" id="PF21340">
    <property type="entry name" value="Polysacc_lyase-like"/>
    <property type="match status" value="1"/>
</dbReference>
<dbReference type="Pfam" id="PF00553">
    <property type="entry name" value="CBM_2"/>
    <property type="match status" value="1"/>
</dbReference>
<proteinExistence type="predicted"/>
<dbReference type="InterPro" id="IPR008965">
    <property type="entry name" value="CBM2/CBM3_carb-bd_dom_sf"/>
</dbReference>
<evidence type="ECO:0000259" key="2">
    <source>
        <dbReference type="PROSITE" id="PS51173"/>
    </source>
</evidence>
<evidence type="ECO:0000256" key="1">
    <source>
        <dbReference type="SAM" id="MobiDB-lite"/>
    </source>
</evidence>
<dbReference type="SUPFAM" id="SSF49384">
    <property type="entry name" value="Carbohydrate-binding domain"/>
    <property type="match status" value="1"/>
</dbReference>
<dbReference type="SMART" id="SM00637">
    <property type="entry name" value="CBD_II"/>
    <property type="match status" value="1"/>
</dbReference>
<gene>
    <name evidence="3" type="ORF">BJ998_007713</name>
</gene>
<dbReference type="InterPro" id="IPR001919">
    <property type="entry name" value="CBD2"/>
</dbReference>
<evidence type="ECO:0000313" key="4">
    <source>
        <dbReference type="Proteomes" id="UP000585638"/>
    </source>
</evidence>
<comment type="caution">
    <text evidence="3">The sequence shown here is derived from an EMBL/GenBank/DDBJ whole genome shotgun (WGS) entry which is preliminary data.</text>
</comment>
<keyword evidence="4" id="KW-1185">Reference proteome</keyword>
<sequence>MDALRRRTSARRLAAVLAALGSLVLVAIVVPNARATSGTASAATPSCQVTDQINQWAGGFTSNITVTNNGPAVSSWTVTWTFGGNQHVTSAWSAQVAQTGAAVTATNQSYNGSLPTGGSVSFGFQATFSGANDTPADFAVNGQPCNGNTPPTSTTTTTTTTPPAGTGCTSATAIRCDGFEDQTGPAPSGHWSTVTPNCSGAGTATISTATAHTGTRSLQVNGADGYCNHVFVDDTTDPPAASPTWFVRFWIKHTTPLPTGHVTFLAMNDAAAGNTDLRLGGQNGALMWNRQSDDATLPDQSPAGVAQSVQLPVNAWTCVEFSVSGADGQIHTWVNGSAVPGLTEDGVPTSNIDDQWLGRTWRPKLTDLKLGWESYGGGGPDGLWFDDVALGTSRIGCD</sequence>
<dbReference type="Proteomes" id="UP000585638">
    <property type="component" value="Unassembled WGS sequence"/>
</dbReference>
<feature type="domain" description="CBM2" evidence="2">
    <location>
        <begin position="40"/>
        <end position="148"/>
    </location>
</feature>
<dbReference type="GO" id="GO:0030247">
    <property type="term" value="F:polysaccharide binding"/>
    <property type="evidence" value="ECO:0007669"/>
    <property type="project" value="UniProtKB-UniRule"/>
</dbReference>